<keyword evidence="3 4" id="KW-0408">Iron</keyword>
<name>A0ABV4AGT4_9GAMM</name>
<evidence type="ECO:0000313" key="8">
    <source>
        <dbReference type="Proteomes" id="UP001562065"/>
    </source>
</evidence>
<dbReference type="InterPro" id="IPR051459">
    <property type="entry name" value="Cytochrome_c-type_DH"/>
</dbReference>
<feature type="region of interest" description="Disordered" evidence="5">
    <location>
        <begin position="279"/>
        <end position="301"/>
    </location>
</feature>
<dbReference type="SUPFAM" id="SSF46626">
    <property type="entry name" value="Cytochrome c"/>
    <property type="match status" value="2"/>
</dbReference>
<evidence type="ECO:0000256" key="3">
    <source>
        <dbReference type="ARBA" id="ARBA00023004"/>
    </source>
</evidence>
<keyword evidence="1 4" id="KW-0349">Heme</keyword>
<evidence type="ECO:0000256" key="2">
    <source>
        <dbReference type="ARBA" id="ARBA00022723"/>
    </source>
</evidence>
<evidence type="ECO:0000256" key="4">
    <source>
        <dbReference type="PROSITE-ProRule" id="PRU00433"/>
    </source>
</evidence>
<dbReference type="PROSITE" id="PS51007">
    <property type="entry name" value="CYTC"/>
    <property type="match status" value="1"/>
</dbReference>
<dbReference type="EMBL" id="JBGCUO010000001">
    <property type="protein sequence ID" value="MEY1661713.1"/>
    <property type="molecule type" value="Genomic_DNA"/>
</dbReference>
<dbReference type="RefSeq" id="WP_369454963.1">
    <property type="nucleotide sequence ID" value="NZ_JBGCUO010000001.1"/>
</dbReference>
<dbReference type="PANTHER" id="PTHR35008">
    <property type="entry name" value="BLL4482 PROTEIN-RELATED"/>
    <property type="match status" value="1"/>
</dbReference>
<protein>
    <submittedName>
        <fullName evidence="7">C-type cytochrome</fullName>
    </submittedName>
</protein>
<evidence type="ECO:0000256" key="1">
    <source>
        <dbReference type="ARBA" id="ARBA00022617"/>
    </source>
</evidence>
<dbReference type="InterPro" id="IPR036909">
    <property type="entry name" value="Cyt_c-like_dom_sf"/>
</dbReference>
<gene>
    <name evidence="7" type="ORF">AB5I84_06070</name>
</gene>
<accession>A0ABV4AGT4</accession>
<dbReference type="PANTHER" id="PTHR35008:SF9">
    <property type="entry name" value="CYTOCHROME C DOMAIN-CONTAINING PROTEIN"/>
    <property type="match status" value="1"/>
</dbReference>
<dbReference type="Proteomes" id="UP001562065">
    <property type="component" value="Unassembled WGS sequence"/>
</dbReference>
<dbReference type="InterPro" id="IPR009056">
    <property type="entry name" value="Cyt_c-like_dom"/>
</dbReference>
<reference evidence="7 8" key="1">
    <citation type="submission" date="2024-07" db="EMBL/GenBank/DDBJ databases">
        <authorList>
            <person name="Ren Q."/>
        </authorList>
    </citation>
    <scope>NUCLEOTIDE SEQUENCE [LARGE SCALE GENOMIC DNA]</scope>
    <source>
        <strain evidence="7 8">REN37</strain>
    </source>
</reference>
<evidence type="ECO:0000313" key="7">
    <source>
        <dbReference type="EMBL" id="MEY1661713.1"/>
    </source>
</evidence>
<organism evidence="7 8">
    <name type="scientific">Isoalcanivorax beigongshangi</name>
    <dbReference type="NCBI Taxonomy" id="3238810"/>
    <lineage>
        <taxon>Bacteria</taxon>
        <taxon>Pseudomonadati</taxon>
        <taxon>Pseudomonadota</taxon>
        <taxon>Gammaproteobacteria</taxon>
        <taxon>Oceanospirillales</taxon>
        <taxon>Alcanivoracaceae</taxon>
        <taxon>Isoalcanivorax</taxon>
    </lineage>
</organism>
<sequence length="301" mass="32526">MKRLLIPVVVLALAAVLGVLGWQWSALGYAVPVRVAQQYPLHAADGAVLGRYRVPADTAIVQQPNAEQILYGKRLLNETARLLPDNVGSGLNCNSCHMAQGRLRYGANYFNTAQRYPRVMPRAGREVDLAGRINGCFQRSMNGTPLPVDSEEMAAMQAYYRWLAPAQAGVVQAPGEAAFDTALVGNAQRGQVVYAGQCASCHGDQGQGMKDQFGDYIFPPLWGPDSFNIGAGMARVYKAATFVQHNMPMGTGLHVPLGQGGVLSAQEAVDVAQFFTHQPRPDFAGKDGDWPHGNKPVDARY</sequence>
<keyword evidence="2 4" id="KW-0479">Metal-binding</keyword>
<evidence type="ECO:0000259" key="6">
    <source>
        <dbReference type="PROSITE" id="PS51007"/>
    </source>
</evidence>
<dbReference type="Pfam" id="PF21342">
    <property type="entry name" value="SoxA-TsdA_cyt-c"/>
    <property type="match status" value="1"/>
</dbReference>
<feature type="domain" description="Cytochrome c" evidence="6">
    <location>
        <begin position="185"/>
        <end position="279"/>
    </location>
</feature>
<proteinExistence type="predicted"/>
<dbReference type="Gene3D" id="1.10.760.10">
    <property type="entry name" value="Cytochrome c-like domain"/>
    <property type="match status" value="2"/>
</dbReference>
<dbReference type="Pfam" id="PF13442">
    <property type="entry name" value="Cytochrome_CBB3"/>
    <property type="match status" value="1"/>
</dbReference>
<comment type="caution">
    <text evidence="7">The sequence shown here is derived from an EMBL/GenBank/DDBJ whole genome shotgun (WGS) entry which is preliminary data.</text>
</comment>
<keyword evidence="8" id="KW-1185">Reference proteome</keyword>
<evidence type="ECO:0000256" key="5">
    <source>
        <dbReference type="SAM" id="MobiDB-lite"/>
    </source>
</evidence>